<feature type="transmembrane region" description="Helical" evidence="1">
    <location>
        <begin position="43"/>
        <end position="59"/>
    </location>
</feature>
<evidence type="ECO:0000256" key="1">
    <source>
        <dbReference type="SAM" id="Phobius"/>
    </source>
</evidence>
<evidence type="ECO:0000313" key="2">
    <source>
        <dbReference type="EMBL" id="QGU94012.1"/>
    </source>
</evidence>
<name>A0A6I6EJL5_9CLOT</name>
<keyword evidence="1" id="KW-1133">Transmembrane helix</keyword>
<gene>
    <name evidence="2" type="ORF">GOM49_01665</name>
</gene>
<keyword evidence="3" id="KW-1185">Reference proteome</keyword>
<feature type="transmembrane region" description="Helical" evidence="1">
    <location>
        <begin position="105"/>
        <end position="126"/>
    </location>
</feature>
<feature type="transmembrane region" description="Helical" evidence="1">
    <location>
        <begin position="71"/>
        <end position="93"/>
    </location>
</feature>
<evidence type="ECO:0000313" key="3">
    <source>
        <dbReference type="Proteomes" id="UP000422764"/>
    </source>
</evidence>
<reference evidence="2 3" key="1">
    <citation type="submission" date="2019-12" db="EMBL/GenBank/DDBJ databases">
        <title>Genome sequenceing of Clostridium bovifaecis.</title>
        <authorList>
            <person name="Yao Y."/>
        </authorList>
    </citation>
    <scope>NUCLEOTIDE SEQUENCE [LARGE SCALE GENOMIC DNA]</scope>
    <source>
        <strain evidence="2 3">BXX</strain>
    </source>
</reference>
<keyword evidence="1" id="KW-0472">Membrane</keyword>
<feature type="transmembrane region" description="Helical" evidence="1">
    <location>
        <begin position="138"/>
        <end position="158"/>
    </location>
</feature>
<dbReference type="EMBL" id="CP046522">
    <property type="protein sequence ID" value="QGU94012.1"/>
    <property type="molecule type" value="Genomic_DNA"/>
</dbReference>
<proteinExistence type="predicted"/>
<dbReference type="Proteomes" id="UP000422764">
    <property type="component" value="Chromosome"/>
</dbReference>
<accession>A0A6I6EJL5</accession>
<keyword evidence="1" id="KW-0812">Transmembrane</keyword>
<dbReference type="AlphaFoldDB" id="A0A6I6EJL5"/>
<sequence>MTALILYGVALILLLLSYIHDKGKTKKALRRAWKSFENVMPQFLGIIFIIGIMLSVLKPEVISHIIGKESGIFGVVLSAIVGSITMMPTFVAFPTADMLLKNGAGYAQVGALVSTLTLVGIITFSLEAKYIGKKATFYRNFLAFMFSFVVAFVIGKAVGGA</sequence>
<organism evidence="2 3">
    <name type="scientific">Clostridium bovifaecis</name>
    <dbReference type="NCBI Taxonomy" id="2184719"/>
    <lineage>
        <taxon>Bacteria</taxon>
        <taxon>Bacillati</taxon>
        <taxon>Bacillota</taxon>
        <taxon>Clostridia</taxon>
        <taxon>Eubacteriales</taxon>
        <taxon>Clostridiaceae</taxon>
        <taxon>Clostridium</taxon>
    </lineage>
</organism>
<protein>
    <submittedName>
        <fullName evidence="2">Permease</fullName>
    </submittedName>
</protein>